<reference evidence="1 2" key="1">
    <citation type="submission" date="2020-08" db="EMBL/GenBank/DDBJ databases">
        <title>Arenibacter gaetbuli sp. nov., isolated from a sand dune.</title>
        <authorList>
            <person name="Park S."/>
            <person name="Yoon J.-H."/>
        </authorList>
    </citation>
    <scope>NUCLEOTIDE SEQUENCE [LARGE SCALE GENOMIC DNA]</scope>
    <source>
        <strain evidence="1 2">BSSL-BM3</strain>
    </source>
</reference>
<accession>A0ABR7QI77</accession>
<proteinExistence type="predicted"/>
<dbReference type="EMBL" id="JACLHY010000001">
    <property type="protein sequence ID" value="MBC8766839.1"/>
    <property type="molecule type" value="Genomic_DNA"/>
</dbReference>
<keyword evidence="2" id="KW-1185">Reference proteome</keyword>
<dbReference type="RefSeq" id="WP_187581500.1">
    <property type="nucleotide sequence ID" value="NZ_JACLHY010000001.1"/>
</dbReference>
<name>A0ABR7QI77_9FLAO</name>
<dbReference type="Proteomes" id="UP000618952">
    <property type="component" value="Unassembled WGS sequence"/>
</dbReference>
<evidence type="ECO:0000313" key="2">
    <source>
        <dbReference type="Proteomes" id="UP000618952"/>
    </source>
</evidence>
<gene>
    <name evidence="1" type="ORF">H4O18_02425</name>
</gene>
<comment type="caution">
    <text evidence="1">The sequence shown here is derived from an EMBL/GenBank/DDBJ whole genome shotgun (WGS) entry which is preliminary data.</text>
</comment>
<evidence type="ECO:0000313" key="1">
    <source>
        <dbReference type="EMBL" id="MBC8766839.1"/>
    </source>
</evidence>
<organism evidence="1 2">
    <name type="scientific">Arenibacter arenosicollis</name>
    <dbReference type="NCBI Taxonomy" id="2762274"/>
    <lineage>
        <taxon>Bacteria</taxon>
        <taxon>Pseudomonadati</taxon>
        <taxon>Bacteroidota</taxon>
        <taxon>Flavobacteriia</taxon>
        <taxon>Flavobacteriales</taxon>
        <taxon>Flavobacteriaceae</taxon>
        <taxon>Arenibacter</taxon>
    </lineage>
</organism>
<protein>
    <submittedName>
        <fullName evidence="1">Uncharacterized protein</fullName>
    </submittedName>
</protein>
<sequence>MLKKKNDYSVIVFFEKGSTPKKWNYVHKLNSFSMFLKKKHPDWQYMNVYNRRSGAFMRRLQRDSFIPQFITE</sequence>